<gene>
    <name evidence="9" type="primary">fliO</name>
    <name evidence="9" type="ORF">ACFQND_14000</name>
</gene>
<keyword evidence="9" id="KW-0966">Cell projection</keyword>
<evidence type="ECO:0000313" key="10">
    <source>
        <dbReference type="Proteomes" id="UP001596270"/>
    </source>
</evidence>
<dbReference type="RefSeq" id="WP_371437531.1">
    <property type="nucleotide sequence ID" value="NZ_JBHSRS010000076.1"/>
</dbReference>
<dbReference type="EMBL" id="JBHSRS010000076">
    <property type="protein sequence ID" value="MFC6282336.1"/>
    <property type="molecule type" value="Genomic_DNA"/>
</dbReference>
<comment type="similarity">
    <text evidence="6 7">Belongs to the FliO/MopB family.</text>
</comment>
<evidence type="ECO:0000256" key="3">
    <source>
        <dbReference type="ARBA" id="ARBA00022989"/>
    </source>
</evidence>
<evidence type="ECO:0000256" key="6">
    <source>
        <dbReference type="ARBA" id="ARBA00037937"/>
    </source>
</evidence>
<dbReference type="InterPro" id="IPR052205">
    <property type="entry name" value="FliO/MopB"/>
</dbReference>
<keyword evidence="9" id="KW-0282">Flagellum</keyword>
<keyword evidence="2 7" id="KW-0812">Transmembrane</keyword>
<keyword evidence="4 7" id="KW-0472">Membrane</keyword>
<comment type="caution">
    <text evidence="9">The sequence shown here is derived from an EMBL/GenBank/DDBJ whole genome shotgun (WGS) entry which is preliminary data.</text>
</comment>
<feature type="transmembrane region" description="Helical" evidence="7">
    <location>
        <begin position="42"/>
        <end position="65"/>
    </location>
</feature>
<evidence type="ECO:0000256" key="5">
    <source>
        <dbReference type="ARBA" id="ARBA00023143"/>
    </source>
</evidence>
<organism evidence="9 10">
    <name type="scientific">Polaromonas aquatica</name>
    <dbReference type="NCBI Taxonomy" id="332657"/>
    <lineage>
        <taxon>Bacteria</taxon>
        <taxon>Pseudomonadati</taxon>
        <taxon>Pseudomonadota</taxon>
        <taxon>Betaproteobacteria</taxon>
        <taxon>Burkholderiales</taxon>
        <taxon>Comamonadaceae</taxon>
        <taxon>Polaromonas</taxon>
    </lineage>
</organism>
<proteinExistence type="inferred from homology"/>
<reference evidence="10" key="1">
    <citation type="journal article" date="2019" name="Int. J. Syst. Evol. Microbiol.">
        <title>The Global Catalogue of Microorganisms (GCM) 10K type strain sequencing project: providing services to taxonomists for standard genome sequencing and annotation.</title>
        <authorList>
            <consortium name="The Broad Institute Genomics Platform"/>
            <consortium name="The Broad Institute Genome Sequencing Center for Infectious Disease"/>
            <person name="Wu L."/>
            <person name="Ma J."/>
        </authorList>
    </citation>
    <scope>NUCLEOTIDE SEQUENCE [LARGE SCALE GENOMIC DNA]</scope>
    <source>
        <strain evidence="10">CCUG 39402</strain>
    </source>
</reference>
<feature type="signal peptide" evidence="8">
    <location>
        <begin position="1"/>
        <end position="23"/>
    </location>
</feature>
<keyword evidence="3 7" id="KW-1133">Transmembrane helix</keyword>
<dbReference type="NCBIfam" id="TIGR03500">
    <property type="entry name" value="FliO_TIGR"/>
    <property type="match status" value="1"/>
</dbReference>
<accession>A0ABW1U0U8</accession>
<dbReference type="PANTHER" id="PTHR38766">
    <property type="entry name" value="FLAGELLAR PROTEIN FLIO"/>
    <property type="match status" value="1"/>
</dbReference>
<keyword evidence="5 7" id="KW-0975">Bacterial flagellum</keyword>
<keyword evidence="9" id="KW-0969">Cilium</keyword>
<dbReference type="Proteomes" id="UP001596270">
    <property type="component" value="Unassembled WGS sequence"/>
</dbReference>
<name>A0ABW1U0U8_9BURK</name>
<evidence type="ECO:0000256" key="1">
    <source>
        <dbReference type="ARBA" id="ARBA00022475"/>
    </source>
</evidence>
<dbReference type="Pfam" id="PF04347">
    <property type="entry name" value="FliO"/>
    <property type="match status" value="1"/>
</dbReference>
<evidence type="ECO:0000256" key="8">
    <source>
        <dbReference type="SAM" id="SignalP"/>
    </source>
</evidence>
<comment type="subcellular location">
    <subcellularLocation>
        <location evidence="7">Cell membrane</location>
    </subcellularLocation>
    <subcellularLocation>
        <location evidence="7">Bacterial flagellum basal body</location>
    </subcellularLocation>
</comment>
<keyword evidence="1 7" id="KW-1003">Cell membrane</keyword>
<evidence type="ECO:0000256" key="2">
    <source>
        <dbReference type="ARBA" id="ARBA00022692"/>
    </source>
</evidence>
<dbReference type="PANTHER" id="PTHR38766:SF1">
    <property type="entry name" value="FLAGELLAR PROTEIN FLIO"/>
    <property type="match status" value="1"/>
</dbReference>
<keyword evidence="8" id="KW-0732">Signal</keyword>
<evidence type="ECO:0000313" key="9">
    <source>
        <dbReference type="EMBL" id="MFC6282336.1"/>
    </source>
</evidence>
<evidence type="ECO:0000256" key="4">
    <source>
        <dbReference type="ARBA" id="ARBA00023136"/>
    </source>
</evidence>
<evidence type="ECO:0000256" key="7">
    <source>
        <dbReference type="RuleBase" id="RU362064"/>
    </source>
</evidence>
<keyword evidence="10" id="KW-1185">Reference proteome</keyword>
<sequence length="159" mass="16313">MKRLRLQQLAAGLLSGICAAAHAVLPTVPAPAAEPARSFGAAGLLQAGFGLAVVVALIFLCAWAARRFGLQAPGSGRLLKVVSSAMVGQRERVVVVEIGDSWLVLGVAAGQVRALHTMPAGKLSEAPAASALPGMTTASAFSQKLLESLGRLNKPRKPD</sequence>
<feature type="chain" id="PRO_5046400062" description="Flagellar protein" evidence="8">
    <location>
        <begin position="24"/>
        <end position="159"/>
    </location>
</feature>
<protein>
    <recommendedName>
        <fullName evidence="7">Flagellar protein</fullName>
    </recommendedName>
</protein>
<dbReference type="InterPro" id="IPR022781">
    <property type="entry name" value="Flagellar_biosynth_FliO"/>
</dbReference>